<dbReference type="SMART" id="SM00857">
    <property type="entry name" value="Resolvase"/>
    <property type="match status" value="1"/>
</dbReference>
<dbReference type="SUPFAM" id="SSF53041">
    <property type="entry name" value="Resolvase-like"/>
    <property type="match status" value="1"/>
</dbReference>
<gene>
    <name evidence="3" type="ORF">KGA66_14640</name>
</gene>
<dbReference type="EMBL" id="JAGSXH010000046">
    <property type="protein sequence ID" value="MBS2964295.1"/>
    <property type="molecule type" value="Genomic_DNA"/>
</dbReference>
<feature type="region of interest" description="Disordered" evidence="1">
    <location>
        <begin position="30"/>
        <end position="55"/>
    </location>
</feature>
<reference evidence="3" key="1">
    <citation type="submission" date="2021-04" db="EMBL/GenBank/DDBJ databases">
        <title>Genome based classification of Actinospica acidithermotolerans sp. nov., an actinobacterium isolated from an Indonesian hot spring.</title>
        <authorList>
            <person name="Kusuma A.B."/>
            <person name="Putra K.E."/>
            <person name="Nafisah S."/>
            <person name="Loh J."/>
            <person name="Nouioui I."/>
            <person name="Goodfellow M."/>
        </authorList>
    </citation>
    <scope>NUCLEOTIDE SEQUENCE</scope>
    <source>
        <strain evidence="3">DSM 45618</strain>
    </source>
</reference>
<dbReference type="InterPro" id="IPR011109">
    <property type="entry name" value="DNA_bind_recombinase_dom"/>
</dbReference>
<comment type="caution">
    <text evidence="3">The sequence shown here is derived from an EMBL/GenBank/DDBJ whole genome shotgun (WGS) entry which is preliminary data.</text>
</comment>
<accession>A0A8J7WP50</accession>
<dbReference type="Proteomes" id="UP000677913">
    <property type="component" value="Unassembled WGS sequence"/>
</dbReference>
<dbReference type="Pfam" id="PF07508">
    <property type="entry name" value="Recombinase"/>
    <property type="match status" value="1"/>
</dbReference>
<dbReference type="Pfam" id="PF00239">
    <property type="entry name" value="Resolvase"/>
    <property type="match status" value="1"/>
</dbReference>
<name>A0A8J7WP50_9ACTN</name>
<organism evidence="3 4">
    <name type="scientific">Actinocrinis puniceicyclus</name>
    <dbReference type="NCBI Taxonomy" id="977794"/>
    <lineage>
        <taxon>Bacteria</taxon>
        <taxon>Bacillati</taxon>
        <taxon>Actinomycetota</taxon>
        <taxon>Actinomycetes</taxon>
        <taxon>Catenulisporales</taxon>
        <taxon>Actinospicaceae</taxon>
        <taxon>Actinocrinis</taxon>
    </lineage>
</organism>
<keyword evidence="4" id="KW-1185">Reference proteome</keyword>
<dbReference type="AlphaFoldDB" id="A0A8J7WP50"/>
<dbReference type="GO" id="GO:0003677">
    <property type="term" value="F:DNA binding"/>
    <property type="evidence" value="ECO:0007669"/>
    <property type="project" value="InterPro"/>
</dbReference>
<evidence type="ECO:0000313" key="4">
    <source>
        <dbReference type="Proteomes" id="UP000677913"/>
    </source>
</evidence>
<dbReference type="InterPro" id="IPR050639">
    <property type="entry name" value="SSR_resolvase"/>
</dbReference>
<evidence type="ECO:0000256" key="1">
    <source>
        <dbReference type="SAM" id="MobiDB-lite"/>
    </source>
</evidence>
<dbReference type="PANTHER" id="PTHR30461">
    <property type="entry name" value="DNA-INVERTASE FROM LAMBDOID PROPHAGE"/>
    <property type="match status" value="1"/>
</dbReference>
<sequence>MSIDPVRQTMTGDLTGLNFAILDRLSNESKRRRHLKDQEAAGVDPKARPRTGMDINNRDEQVTDCRQYVESRGGRIVHIYDEEHTSAYKRRKIRQSDGSVIYRVIRPVYAAMLRDLAKGKAPNGERLDGAICPDLDRLTRDNRDLEDSIDTVVHHHRPIIDLSGALDLNTQNGQTNARVITAFKNAQSADTGRRVGRKHKALQREGIPTGGHRPFGWQDDKRTLHPVEAPLLRTAVAEILNGRAVTAVAADWNRRGIPTARGKLWRAVNLKAVLRNPRMAGYRMVTIANADEDNGETLSRHVITLKDEDGNPVMGQWERMISPADWDKLIAIIGETPQRGDGNNTRSHLATGTLRCGKGDCDTPLRATKAPPSAHKPEGFFWYTCLSKGQGGCGGVKVNGWETDEALMWLAIEMYQEQAAEREASAEPEPWQREGELTMVREDMAAAKAARKAGKITAERYYADLAEQEAAERALLKEKNATIKAAQVAADVPVTLEEDWTGGNLSLTEQRVYLERAFSAVIVAPTNGRRGVPTHHRLTPVPAQRG</sequence>
<dbReference type="RefSeq" id="WP_211468660.1">
    <property type="nucleotide sequence ID" value="NZ_JAGSXH010000046.1"/>
</dbReference>
<dbReference type="InterPro" id="IPR038109">
    <property type="entry name" value="DNA_bind_recomb_sf"/>
</dbReference>
<dbReference type="InterPro" id="IPR036162">
    <property type="entry name" value="Resolvase-like_N_sf"/>
</dbReference>
<proteinExistence type="predicted"/>
<protein>
    <submittedName>
        <fullName evidence="3">Recombinase family protein</fullName>
    </submittedName>
</protein>
<evidence type="ECO:0000313" key="3">
    <source>
        <dbReference type="EMBL" id="MBS2964295.1"/>
    </source>
</evidence>
<dbReference type="PROSITE" id="PS51737">
    <property type="entry name" value="RECOMBINASE_DNA_BIND"/>
    <property type="match status" value="1"/>
</dbReference>
<dbReference type="InterPro" id="IPR006119">
    <property type="entry name" value="Resolv_N"/>
</dbReference>
<dbReference type="Gene3D" id="3.90.1750.20">
    <property type="entry name" value="Putative Large Serine Recombinase, Chain B, Domain 2"/>
    <property type="match status" value="1"/>
</dbReference>
<dbReference type="Gene3D" id="3.40.50.1390">
    <property type="entry name" value="Resolvase, N-terminal catalytic domain"/>
    <property type="match status" value="1"/>
</dbReference>
<dbReference type="GO" id="GO:0000150">
    <property type="term" value="F:DNA strand exchange activity"/>
    <property type="evidence" value="ECO:0007669"/>
    <property type="project" value="InterPro"/>
</dbReference>
<evidence type="ECO:0000259" key="2">
    <source>
        <dbReference type="PROSITE" id="PS51737"/>
    </source>
</evidence>
<dbReference type="CDD" id="cd00338">
    <property type="entry name" value="Ser_Recombinase"/>
    <property type="match status" value="1"/>
</dbReference>
<feature type="domain" description="Recombinase" evidence="2">
    <location>
        <begin position="214"/>
        <end position="340"/>
    </location>
</feature>
<dbReference type="PANTHER" id="PTHR30461:SF23">
    <property type="entry name" value="DNA RECOMBINASE-RELATED"/>
    <property type="match status" value="1"/>
</dbReference>